<organism evidence="2 3">
    <name type="scientific">Prorocentrum cordatum</name>
    <dbReference type="NCBI Taxonomy" id="2364126"/>
    <lineage>
        <taxon>Eukaryota</taxon>
        <taxon>Sar</taxon>
        <taxon>Alveolata</taxon>
        <taxon>Dinophyceae</taxon>
        <taxon>Prorocentrales</taxon>
        <taxon>Prorocentraceae</taxon>
        <taxon>Prorocentrum</taxon>
    </lineage>
</organism>
<comment type="caution">
    <text evidence="2">The sequence shown here is derived from an EMBL/GenBank/DDBJ whole genome shotgun (WGS) entry which is preliminary data.</text>
</comment>
<feature type="region of interest" description="Disordered" evidence="1">
    <location>
        <begin position="222"/>
        <end position="292"/>
    </location>
</feature>
<feature type="region of interest" description="Disordered" evidence="1">
    <location>
        <begin position="117"/>
        <end position="169"/>
    </location>
</feature>
<evidence type="ECO:0000256" key="1">
    <source>
        <dbReference type="SAM" id="MobiDB-lite"/>
    </source>
</evidence>
<feature type="compositionally biased region" description="Low complexity" evidence="1">
    <location>
        <begin position="33"/>
        <end position="74"/>
    </location>
</feature>
<feature type="non-terminal residue" evidence="2">
    <location>
        <position position="292"/>
    </location>
</feature>
<feature type="compositionally biased region" description="Low complexity" evidence="1">
    <location>
        <begin position="117"/>
        <end position="128"/>
    </location>
</feature>
<keyword evidence="3" id="KW-1185">Reference proteome</keyword>
<feature type="compositionally biased region" description="Low complexity" evidence="1">
    <location>
        <begin position="272"/>
        <end position="292"/>
    </location>
</feature>
<sequence length="292" mass="29975">CACPWPRPLAGLPGRPSAAPRSSLRCARTTGTSSSRGPQRPRRGAAAPSAPSRRGSASPSARSKGPGPTSSARWSAASSRRGLLSCLCFACRLIGSTRRLVRCFASSRACCYLPSWSSGGASRASRATPSPPSTVSPSIGPPSPTAGPVTARPAPLSWGSRSAASIRATTPPSYCPWATTCPRRRATSAGRGATSRRTATGATTAFDYLPFGQARPGAGRRLASWAPGGRGALCSRRSVPQRRPARAPPPPRPTRWIGCPQPGAAEGGSRGSPATAARFSSRSAAWSSSRGS</sequence>
<dbReference type="Proteomes" id="UP001189429">
    <property type="component" value="Unassembled WGS sequence"/>
</dbReference>
<feature type="compositionally biased region" description="Pro residues" evidence="1">
    <location>
        <begin position="129"/>
        <end position="145"/>
    </location>
</feature>
<name>A0ABN9VLS7_9DINO</name>
<reference evidence="2" key="1">
    <citation type="submission" date="2023-10" db="EMBL/GenBank/DDBJ databases">
        <authorList>
            <person name="Chen Y."/>
            <person name="Shah S."/>
            <person name="Dougan E. K."/>
            <person name="Thang M."/>
            <person name="Chan C."/>
        </authorList>
    </citation>
    <scope>NUCLEOTIDE SEQUENCE [LARGE SCALE GENOMIC DNA]</scope>
</reference>
<feature type="non-terminal residue" evidence="2">
    <location>
        <position position="1"/>
    </location>
</feature>
<feature type="region of interest" description="Disordered" evidence="1">
    <location>
        <begin position="1"/>
        <end position="74"/>
    </location>
</feature>
<evidence type="ECO:0000313" key="2">
    <source>
        <dbReference type="EMBL" id="CAK0874178.1"/>
    </source>
</evidence>
<proteinExistence type="predicted"/>
<dbReference type="EMBL" id="CAUYUJ010017366">
    <property type="protein sequence ID" value="CAK0874178.1"/>
    <property type="molecule type" value="Genomic_DNA"/>
</dbReference>
<accession>A0ABN9VLS7</accession>
<protein>
    <submittedName>
        <fullName evidence="2">Uncharacterized protein</fullName>
    </submittedName>
</protein>
<feature type="compositionally biased region" description="Polar residues" evidence="1">
    <location>
        <begin position="159"/>
        <end position="169"/>
    </location>
</feature>
<gene>
    <name evidence="2" type="ORF">PCOR1329_LOCUS59152</name>
</gene>
<evidence type="ECO:0000313" key="3">
    <source>
        <dbReference type="Proteomes" id="UP001189429"/>
    </source>
</evidence>